<keyword evidence="10" id="KW-1185">Reference proteome</keyword>
<evidence type="ECO:0000313" key="10">
    <source>
        <dbReference type="Proteomes" id="UP000251842"/>
    </source>
</evidence>
<dbReference type="InterPro" id="IPR023090">
    <property type="entry name" value="UPF0702_alpha/beta_dom_sf"/>
</dbReference>
<evidence type="ECO:0000313" key="9">
    <source>
        <dbReference type="EMBL" id="AXA85145.1"/>
    </source>
</evidence>
<evidence type="ECO:0000256" key="5">
    <source>
        <dbReference type="ARBA" id="ARBA00022989"/>
    </source>
</evidence>
<dbReference type="OrthoDB" id="9793799at2"/>
<dbReference type="Pfam" id="PF04239">
    <property type="entry name" value="DUF421"/>
    <property type="match status" value="1"/>
</dbReference>
<dbReference type="GO" id="GO:0005886">
    <property type="term" value="C:plasma membrane"/>
    <property type="evidence" value="ECO:0007669"/>
    <property type="project" value="UniProtKB-SubCell"/>
</dbReference>
<keyword evidence="6 7" id="KW-0472">Membrane</keyword>
<evidence type="ECO:0000259" key="8">
    <source>
        <dbReference type="Pfam" id="PF04239"/>
    </source>
</evidence>
<feature type="domain" description="YetF C-terminal" evidence="8">
    <location>
        <begin position="89"/>
        <end position="158"/>
    </location>
</feature>
<sequence>MADLLHLSAPWWHFVLRAIVIYVMVMVLIRVSGKRAVGQFTPFDLVLLILIGNAVQNGLNGGDNSIAGAFILAATLIVLNYGVAFATSRSQRAEHIVEGVPRVLARDGVLFKEVLREELVSEADFLESLRMNNVGEIDDVALALLETNGSISVISRQGDGEARAAKYIQVLPVRSLRRHRRHRRTPGHPEGG</sequence>
<dbReference type="AlphaFoldDB" id="A0A344J7Y5"/>
<evidence type="ECO:0000256" key="4">
    <source>
        <dbReference type="ARBA" id="ARBA00022692"/>
    </source>
</evidence>
<organism evidence="9 10">
    <name type="scientific">Solilutibacter oculi</name>
    <dbReference type="NCBI Taxonomy" id="2698682"/>
    <lineage>
        <taxon>Bacteria</taxon>
        <taxon>Pseudomonadati</taxon>
        <taxon>Pseudomonadota</taxon>
        <taxon>Gammaproteobacteria</taxon>
        <taxon>Lysobacterales</taxon>
        <taxon>Lysobacteraceae</taxon>
        <taxon>Solilutibacter</taxon>
    </lineage>
</organism>
<protein>
    <recommendedName>
        <fullName evidence="8">YetF C-terminal domain-containing protein</fullName>
    </recommendedName>
</protein>
<dbReference type="Proteomes" id="UP000251842">
    <property type="component" value="Chromosome"/>
</dbReference>
<dbReference type="EMBL" id="CP029556">
    <property type="protein sequence ID" value="AXA85145.1"/>
    <property type="molecule type" value="Genomic_DNA"/>
</dbReference>
<comment type="similarity">
    <text evidence="2">Belongs to the UPF0702 family.</text>
</comment>
<dbReference type="Gene3D" id="3.30.240.20">
    <property type="entry name" value="bsu07140 like domains"/>
    <property type="match status" value="1"/>
</dbReference>
<feature type="transmembrane region" description="Helical" evidence="7">
    <location>
        <begin position="66"/>
        <end position="86"/>
    </location>
</feature>
<dbReference type="PANTHER" id="PTHR34582:SF6">
    <property type="entry name" value="UPF0702 TRANSMEMBRANE PROTEIN YCAP"/>
    <property type="match status" value="1"/>
</dbReference>
<evidence type="ECO:0000256" key="6">
    <source>
        <dbReference type="ARBA" id="ARBA00023136"/>
    </source>
</evidence>
<dbReference type="InterPro" id="IPR007353">
    <property type="entry name" value="DUF421"/>
</dbReference>
<dbReference type="PANTHER" id="PTHR34582">
    <property type="entry name" value="UPF0702 TRANSMEMBRANE PROTEIN YCAP"/>
    <property type="match status" value="1"/>
</dbReference>
<accession>A0A344J7Y5</accession>
<evidence type="ECO:0000256" key="3">
    <source>
        <dbReference type="ARBA" id="ARBA00022475"/>
    </source>
</evidence>
<dbReference type="KEGG" id="lue:DCD74_11045"/>
<evidence type="ECO:0000256" key="1">
    <source>
        <dbReference type="ARBA" id="ARBA00004651"/>
    </source>
</evidence>
<evidence type="ECO:0000256" key="7">
    <source>
        <dbReference type="SAM" id="Phobius"/>
    </source>
</evidence>
<keyword evidence="5 7" id="KW-1133">Transmembrane helix</keyword>
<feature type="transmembrane region" description="Helical" evidence="7">
    <location>
        <begin position="12"/>
        <end position="29"/>
    </location>
</feature>
<evidence type="ECO:0000256" key="2">
    <source>
        <dbReference type="ARBA" id="ARBA00006448"/>
    </source>
</evidence>
<keyword evidence="3" id="KW-1003">Cell membrane</keyword>
<keyword evidence="4 7" id="KW-0812">Transmembrane</keyword>
<proteinExistence type="inferred from homology"/>
<gene>
    <name evidence="9" type="ORF">DCD74_11045</name>
</gene>
<reference evidence="10" key="1">
    <citation type="submission" date="2018-05" db="EMBL/GenBank/DDBJ databases">
        <title>Luteimonas pekinense sp. nov., isolated from human Meibomian gland secretions, Beijing, China.</title>
        <authorList>
            <person name="Wen T."/>
            <person name="Bai H."/>
            <person name="Lv H."/>
        </authorList>
    </citation>
    <scope>NUCLEOTIDE SEQUENCE [LARGE SCALE GENOMIC DNA]</scope>
    <source>
        <strain evidence="10">83-4</strain>
    </source>
</reference>
<feature type="transmembrane region" description="Helical" evidence="7">
    <location>
        <begin position="36"/>
        <end position="54"/>
    </location>
</feature>
<comment type="subcellular location">
    <subcellularLocation>
        <location evidence="1">Cell membrane</location>
        <topology evidence="1">Multi-pass membrane protein</topology>
    </subcellularLocation>
</comment>
<name>A0A344J7Y5_9GAMM</name>